<dbReference type="InterPro" id="IPR018300">
    <property type="entry name" value="Aminotrans_IV_CS"/>
</dbReference>
<evidence type="ECO:0000256" key="9">
    <source>
        <dbReference type="ARBA" id="ARBA00022898"/>
    </source>
</evidence>
<evidence type="ECO:0000256" key="11">
    <source>
        <dbReference type="ARBA" id="ARBA00048212"/>
    </source>
</evidence>
<evidence type="ECO:0000313" key="16">
    <source>
        <dbReference type="EMBL" id="SHI99815.1"/>
    </source>
</evidence>
<dbReference type="Gene3D" id="3.20.10.10">
    <property type="entry name" value="D-amino Acid Aminotransferase, subunit A, domain 2"/>
    <property type="match status" value="1"/>
</dbReference>
<gene>
    <name evidence="16" type="ORF">SAMN05444000_104134</name>
</gene>
<dbReference type="GO" id="GO:0009082">
    <property type="term" value="P:branched-chain amino acid biosynthetic process"/>
    <property type="evidence" value="ECO:0007669"/>
    <property type="project" value="UniProtKB-KW"/>
</dbReference>
<dbReference type="EC" id="2.6.1.42" evidence="7"/>
<dbReference type="GO" id="GO:0005829">
    <property type="term" value="C:cytosol"/>
    <property type="evidence" value="ECO:0007669"/>
    <property type="project" value="TreeGrafter"/>
</dbReference>
<keyword evidence="16" id="KW-0808">Transferase</keyword>
<dbReference type="PANTHER" id="PTHR42743">
    <property type="entry name" value="AMINO-ACID AMINOTRANSFERASE"/>
    <property type="match status" value="1"/>
</dbReference>
<accession>A0A1M6FQ73</accession>
<evidence type="ECO:0000256" key="14">
    <source>
        <dbReference type="RuleBase" id="RU004106"/>
    </source>
</evidence>
<sequence>MAVSKNVKTYFDGAWHDSDVPVMGAADHGSWLGTTVFDGARYFDGMTPDLEAHLARVNRSAAALMLNPTVSVEDMLEITREGLKRFQPDEAVYIRPMYWGIDSNMDYSAIAPTKDKTGFAICLEAIPMAKPDATTSLTRTRFRRPVLEDAVVNAKAGCLYPNNARMLVEARSKGFANALVADAMGNVAETATANVFMVKDGEVFTPIPNGTFLAGITRSRHLTNMRSDGLLVHEKVLSFEDFAGADEVFLSGNMAKVTPVTSFDDRQYQVGPVTRHVREMYWDWASSN</sequence>
<evidence type="ECO:0000256" key="12">
    <source>
        <dbReference type="ARBA" id="ARBA00048798"/>
    </source>
</evidence>
<keyword evidence="10" id="KW-0028">Amino-acid biosynthesis</keyword>
<dbReference type="OrthoDB" id="21319at2"/>
<dbReference type="InterPro" id="IPR036038">
    <property type="entry name" value="Aminotransferase-like"/>
</dbReference>
<evidence type="ECO:0000256" key="7">
    <source>
        <dbReference type="ARBA" id="ARBA00013053"/>
    </source>
</evidence>
<evidence type="ECO:0000256" key="6">
    <source>
        <dbReference type="ARBA" id="ARBA00009320"/>
    </source>
</evidence>
<comment type="pathway">
    <text evidence="3">Amino-acid biosynthesis; L-isoleucine biosynthesis; L-isoleucine from 2-oxobutanoate: step 4/4.</text>
</comment>
<proteinExistence type="inferred from homology"/>
<dbReference type="AlphaFoldDB" id="A0A1M6FQ73"/>
<evidence type="ECO:0000256" key="3">
    <source>
        <dbReference type="ARBA" id="ARBA00004824"/>
    </source>
</evidence>
<evidence type="ECO:0000256" key="5">
    <source>
        <dbReference type="ARBA" id="ARBA00005072"/>
    </source>
</evidence>
<keyword evidence="10" id="KW-0100">Branched-chain amino acid biosynthesis</keyword>
<dbReference type="NCBIfam" id="NF009896">
    <property type="entry name" value="PRK13356.1"/>
    <property type="match status" value="1"/>
</dbReference>
<dbReference type="Proteomes" id="UP000183982">
    <property type="component" value="Unassembled WGS sequence"/>
</dbReference>
<dbReference type="InterPro" id="IPR043131">
    <property type="entry name" value="BCAT-like_N"/>
</dbReference>
<evidence type="ECO:0000256" key="4">
    <source>
        <dbReference type="ARBA" id="ARBA00004931"/>
    </source>
</evidence>
<reference evidence="17" key="1">
    <citation type="submission" date="2016-11" db="EMBL/GenBank/DDBJ databases">
        <authorList>
            <person name="Varghese N."/>
            <person name="Submissions S."/>
        </authorList>
    </citation>
    <scope>NUCLEOTIDE SEQUENCE [LARGE SCALE GENOMIC DNA]</scope>
    <source>
        <strain evidence="17">DSM 100564</strain>
    </source>
</reference>
<evidence type="ECO:0000256" key="13">
    <source>
        <dbReference type="ARBA" id="ARBA00049229"/>
    </source>
</evidence>
<protein>
    <recommendedName>
        <fullName evidence="8">Probable branched-chain-amino-acid aminotransferase</fullName>
        <ecNumber evidence="7">2.6.1.42</ecNumber>
    </recommendedName>
</protein>
<keyword evidence="17" id="KW-1185">Reference proteome</keyword>
<comment type="pathway">
    <text evidence="5">Amino-acid biosynthesis; L-leucine biosynthesis; L-leucine from 3-methyl-2-oxobutanoate: step 4/4.</text>
</comment>
<dbReference type="PROSITE" id="PS00770">
    <property type="entry name" value="AA_TRANSFER_CLASS_4"/>
    <property type="match status" value="1"/>
</dbReference>
<name>A0A1M6FQ73_9RHOB</name>
<evidence type="ECO:0000256" key="15">
    <source>
        <dbReference type="RuleBase" id="RU004516"/>
    </source>
</evidence>
<dbReference type="Gene3D" id="3.30.470.10">
    <property type="match status" value="1"/>
</dbReference>
<keyword evidence="16" id="KW-0032">Aminotransferase</keyword>
<dbReference type="SUPFAM" id="SSF56752">
    <property type="entry name" value="D-aminoacid aminotransferase-like PLP-dependent enzymes"/>
    <property type="match status" value="1"/>
</dbReference>
<dbReference type="PANTHER" id="PTHR42743:SF11">
    <property type="entry name" value="AMINODEOXYCHORISMATE LYASE"/>
    <property type="match status" value="1"/>
</dbReference>
<dbReference type="RefSeq" id="WP_073250187.1">
    <property type="nucleotide sequence ID" value="NZ_FQZQ01000004.1"/>
</dbReference>
<evidence type="ECO:0000256" key="2">
    <source>
        <dbReference type="ARBA" id="ARBA00003109"/>
    </source>
</evidence>
<comment type="similarity">
    <text evidence="6 14">Belongs to the class-IV pyridoxal-phosphate-dependent aminotransferase family.</text>
</comment>
<comment type="catalytic activity">
    <reaction evidence="13">
        <text>L-leucine + 2-oxoglutarate = 4-methyl-2-oxopentanoate + L-glutamate</text>
        <dbReference type="Rhea" id="RHEA:18321"/>
        <dbReference type="ChEBI" id="CHEBI:16810"/>
        <dbReference type="ChEBI" id="CHEBI:17865"/>
        <dbReference type="ChEBI" id="CHEBI:29985"/>
        <dbReference type="ChEBI" id="CHEBI:57427"/>
        <dbReference type="EC" id="2.6.1.42"/>
    </reaction>
</comment>
<evidence type="ECO:0000256" key="10">
    <source>
        <dbReference type="ARBA" id="ARBA00023304"/>
    </source>
</evidence>
<dbReference type="GO" id="GO:0004084">
    <property type="term" value="F:branched-chain-amino-acid transaminase activity"/>
    <property type="evidence" value="ECO:0007669"/>
    <property type="project" value="UniProtKB-EC"/>
</dbReference>
<comment type="cofactor">
    <cofactor evidence="1 15">
        <name>pyridoxal 5'-phosphate</name>
        <dbReference type="ChEBI" id="CHEBI:597326"/>
    </cofactor>
</comment>
<evidence type="ECO:0000256" key="8">
    <source>
        <dbReference type="ARBA" id="ARBA00014472"/>
    </source>
</evidence>
<evidence type="ECO:0000313" key="17">
    <source>
        <dbReference type="Proteomes" id="UP000183982"/>
    </source>
</evidence>
<comment type="pathway">
    <text evidence="4">Amino-acid biosynthesis; L-valine biosynthesis; L-valine from pyruvate: step 4/4.</text>
</comment>
<dbReference type="InterPro" id="IPR050571">
    <property type="entry name" value="Class-IV_PLP-Dep_Aminotrnsfr"/>
</dbReference>
<keyword evidence="9 15" id="KW-0663">Pyridoxal phosphate</keyword>
<comment type="catalytic activity">
    <reaction evidence="11">
        <text>L-valine + 2-oxoglutarate = 3-methyl-2-oxobutanoate + L-glutamate</text>
        <dbReference type="Rhea" id="RHEA:24813"/>
        <dbReference type="ChEBI" id="CHEBI:11851"/>
        <dbReference type="ChEBI" id="CHEBI:16810"/>
        <dbReference type="ChEBI" id="CHEBI:29985"/>
        <dbReference type="ChEBI" id="CHEBI:57762"/>
        <dbReference type="EC" id="2.6.1.42"/>
    </reaction>
</comment>
<comment type="catalytic activity">
    <reaction evidence="12">
        <text>L-isoleucine + 2-oxoglutarate = (S)-3-methyl-2-oxopentanoate + L-glutamate</text>
        <dbReference type="Rhea" id="RHEA:24801"/>
        <dbReference type="ChEBI" id="CHEBI:16810"/>
        <dbReference type="ChEBI" id="CHEBI:29985"/>
        <dbReference type="ChEBI" id="CHEBI:35146"/>
        <dbReference type="ChEBI" id="CHEBI:58045"/>
        <dbReference type="EC" id="2.6.1.42"/>
    </reaction>
</comment>
<dbReference type="InterPro" id="IPR043132">
    <property type="entry name" value="BCAT-like_C"/>
</dbReference>
<dbReference type="Pfam" id="PF01063">
    <property type="entry name" value="Aminotran_4"/>
    <property type="match status" value="1"/>
</dbReference>
<comment type="function">
    <text evidence="2">Acts on leucine, isoleucine and valine.</text>
</comment>
<dbReference type="InterPro" id="IPR001544">
    <property type="entry name" value="Aminotrans_IV"/>
</dbReference>
<organism evidence="16 17">
    <name type="scientific">Shimia gijangensis</name>
    <dbReference type="NCBI Taxonomy" id="1470563"/>
    <lineage>
        <taxon>Bacteria</taxon>
        <taxon>Pseudomonadati</taxon>
        <taxon>Pseudomonadota</taxon>
        <taxon>Alphaproteobacteria</taxon>
        <taxon>Rhodobacterales</taxon>
        <taxon>Roseobacteraceae</taxon>
    </lineage>
</organism>
<evidence type="ECO:0000256" key="1">
    <source>
        <dbReference type="ARBA" id="ARBA00001933"/>
    </source>
</evidence>
<dbReference type="STRING" id="1470563.SAMN05444000_104134"/>
<dbReference type="EMBL" id="FQZQ01000004">
    <property type="protein sequence ID" value="SHI99815.1"/>
    <property type="molecule type" value="Genomic_DNA"/>
</dbReference>